<evidence type="ECO:0000256" key="9">
    <source>
        <dbReference type="ARBA" id="ARBA00023212"/>
    </source>
</evidence>
<evidence type="ECO:0000259" key="18">
    <source>
        <dbReference type="PROSITE" id="PS50054"/>
    </source>
</evidence>
<dbReference type="PaxDb" id="9796-ENSECAP00000009739"/>
<dbReference type="PANTHER" id="PTHR45682:SF1">
    <property type="entry name" value="DUAL SPECIFICITY PROTEIN PHOSPHATASE 3"/>
    <property type="match status" value="1"/>
</dbReference>
<dbReference type="GO" id="GO:0008138">
    <property type="term" value="F:protein tyrosine/serine/threonine phosphatase activity"/>
    <property type="evidence" value="ECO:0007669"/>
    <property type="project" value="UniProtKB-UniRule"/>
</dbReference>
<dbReference type="PRINTS" id="PR01908">
    <property type="entry name" value="ADSPHPHTASE"/>
</dbReference>
<evidence type="ECO:0000313" key="21">
    <source>
        <dbReference type="Proteomes" id="UP000002281"/>
    </source>
</evidence>
<dbReference type="InterPro" id="IPR000340">
    <property type="entry name" value="Dual-sp_phosphatase_cat-dom"/>
</dbReference>
<evidence type="ECO:0000256" key="4">
    <source>
        <dbReference type="ARBA" id="ARBA00022490"/>
    </source>
</evidence>
<dbReference type="AlphaFoldDB" id="F7BEQ4"/>
<dbReference type="SMR" id="F7BEQ4"/>
<dbReference type="EC" id="3.1.3.16" evidence="17"/>
<dbReference type="SUPFAM" id="SSF52799">
    <property type="entry name" value="(Phosphotyrosine protein) phosphatases II"/>
    <property type="match status" value="1"/>
</dbReference>
<keyword evidence="5 17" id="KW-0378">Hydrolase</keyword>
<dbReference type="GO" id="GO:0009968">
    <property type="term" value="P:negative regulation of signal transduction"/>
    <property type="evidence" value="ECO:0007669"/>
    <property type="project" value="UniProtKB-ARBA"/>
</dbReference>
<comment type="subunit">
    <text evidence="15">Microtubule inner protein component of sperm flagellar doublet microtubules. Interacts with VRK3; this interaction activates DUSP3 phosphatase activity.</text>
</comment>
<evidence type="ECO:0000256" key="8">
    <source>
        <dbReference type="ARBA" id="ARBA00023069"/>
    </source>
</evidence>
<comment type="catalytic activity">
    <reaction evidence="13 17">
        <text>O-phospho-L-threonyl-[protein] + H2O = L-threonyl-[protein] + phosphate</text>
        <dbReference type="Rhea" id="RHEA:47004"/>
        <dbReference type="Rhea" id="RHEA-COMP:11060"/>
        <dbReference type="Rhea" id="RHEA-COMP:11605"/>
        <dbReference type="ChEBI" id="CHEBI:15377"/>
        <dbReference type="ChEBI" id="CHEBI:30013"/>
        <dbReference type="ChEBI" id="CHEBI:43474"/>
        <dbReference type="ChEBI" id="CHEBI:61977"/>
        <dbReference type="EC" id="3.1.3.16"/>
    </reaction>
</comment>
<dbReference type="FunFam" id="3.90.190.10:FF:000065">
    <property type="entry name" value="Dual specificity protein phosphatase 3"/>
    <property type="match status" value="1"/>
</dbReference>
<dbReference type="Bgee" id="ENSECAG00000011911">
    <property type="expression patterns" value="Expressed in muscle tissue and 23 other cell types or tissues"/>
</dbReference>
<evidence type="ECO:0000313" key="20">
    <source>
        <dbReference type="Ensembl" id="ENSECAP00000009739.2"/>
    </source>
</evidence>
<evidence type="ECO:0000256" key="7">
    <source>
        <dbReference type="ARBA" id="ARBA00022912"/>
    </source>
</evidence>
<evidence type="ECO:0000256" key="14">
    <source>
        <dbReference type="ARBA" id="ARBA00056294"/>
    </source>
</evidence>
<reference evidence="20" key="3">
    <citation type="submission" date="2025-09" db="UniProtKB">
        <authorList>
            <consortium name="Ensembl"/>
        </authorList>
    </citation>
    <scope>IDENTIFICATION</scope>
    <source>
        <strain evidence="20">Thoroughbred</strain>
    </source>
</reference>
<keyword evidence="6" id="KW-0282">Flagellum</keyword>
<dbReference type="Ensembl" id="ENSECAT00000012336.3">
    <property type="protein sequence ID" value="ENSECAP00000009739.2"/>
    <property type="gene ID" value="ENSECAG00000011911.4"/>
</dbReference>
<dbReference type="PROSITE" id="PS00383">
    <property type="entry name" value="TYR_PHOSPHATASE_1"/>
    <property type="match status" value="1"/>
</dbReference>
<name>F7BEQ4_HORSE</name>
<dbReference type="GO" id="GO:0005737">
    <property type="term" value="C:cytoplasm"/>
    <property type="evidence" value="ECO:0007669"/>
    <property type="project" value="UniProtKB-ARBA"/>
</dbReference>
<comment type="similarity">
    <text evidence="3 17">Belongs to the protein-tyrosine phosphatase family. Non-receptor class dual specificity subfamily.</text>
</comment>
<protein>
    <recommendedName>
        <fullName evidence="17">Dual specificity protein phosphatase</fullName>
        <ecNumber evidence="17">3.1.3.16</ecNumber>
        <ecNumber evidence="17">3.1.3.48</ecNumber>
    </recommendedName>
</protein>
<dbReference type="GO" id="GO:0005634">
    <property type="term" value="C:nucleus"/>
    <property type="evidence" value="ECO:0007669"/>
    <property type="project" value="UniProtKB-SubCell"/>
</dbReference>
<evidence type="ECO:0000256" key="2">
    <source>
        <dbReference type="ARBA" id="ARBA00004611"/>
    </source>
</evidence>
<reference evidence="20" key="2">
    <citation type="submission" date="2025-08" db="UniProtKB">
        <authorList>
            <consortium name="Ensembl"/>
        </authorList>
    </citation>
    <scope>IDENTIFICATION</scope>
    <source>
        <strain evidence="20">Thoroughbred</strain>
    </source>
</reference>
<organism evidence="20 21">
    <name type="scientific">Equus caballus</name>
    <name type="common">Horse</name>
    <dbReference type="NCBI Taxonomy" id="9796"/>
    <lineage>
        <taxon>Eukaryota</taxon>
        <taxon>Metazoa</taxon>
        <taxon>Chordata</taxon>
        <taxon>Craniata</taxon>
        <taxon>Vertebrata</taxon>
        <taxon>Euteleostomi</taxon>
        <taxon>Mammalia</taxon>
        <taxon>Eutheria</taxon>
        <taxon>Laurasiatheria</taxon>
        <taxon>Perissodactyla</taxon>
        <taxon>Equidae</taxon>
        <taxon>Equus</taxon>
    </lineage>
</organism>
<evidence type="ECO:0000256" key="17">
    <source>
        <dbReference type="RuleBase" id="RU366038"/>
    </source>
</evidence>
<evidence type="ECO:0000256" key="10">
    <source>
        <dbReference type="ARBA" id="ARBA00023242"/>
    </source>
</evidence>
<evidence type="ECO:0000256" key="12">
    <source>
        <dbReference type="ARBA" id="ARBA00047761"/>
    </source>
</evidence>
<evidence type="ECO:0000256" key="15">
    <source>
        <dbReference type="ARBA" id="ARBA00063692"/>
    </source>
</evidence>
<dbReference type="InterPro" id="IPR020422">
    <property type="entry name" value="TYR_PHOSPHATASE_DUAL_dom"/>
</dbReference>
<keyword evidence="10" id="KW-0539">Nucleus</keyword>
<keyword evidence="8" id="KW-0969">Cilium</keyword>
<proteinExistence type="evidence at protein level"/>
<dbReference type="Pfam" id="PF00782">
    <property type="entry name" value="DSPc"/>
    <property type="match status" value="1"/>
</dbReference>
<evidence type="ECO:0000256" key="11">
    <source>
        <dbReference type="ARBA" id="ARBA00023273"/>
    </source>
</evidence>
<dbReference type="HOGENOM" id="CLU_027074_11_3_1"/>
<dbReference type="GO" id="GO:0051893">
    <property type="term" value="P:regulation of focal adhesion assembly"/>
    <property type="evidence" value="ECO:0007669"/>
    <property type="project" value="UniProtKB-ARBA"/>
</dbReference>
<comment type="catalytic activity">
    <reaction evidence="17">
        <text>O-phospho-L-tyrosyl-[protein] + H2O = L-tyrosyl-[protein] + phosphate</text>
        <dbReference type="Rhea" id="RHEA:10684"/>
        <dbReference type="Rhea" id="RHEA-COMP:10136"/>
        <dbReference type="Rhea" id="RHEA-COMP:20101"/>
        <dbReference type="ChEBI" id="CHEBI:15377"/>
        <dbReference type="ChEBI" id="CHEBI:43474"/>
        <dbReference type="ChEBI" id="CHEBI:46858"/>
        <dbReference type="ChEBI" id="CHEBI:61978"/>
        <dbReference type="EC" id="3.1.3.48"/>
    </reaction>
</comment>
<keyword evidence="11" id="KW-0966">Cell projection</keyword>
<dbReference type="GO" id="GO:0004722">
    <property type="term" value="F:protein serine/threonine phosphatase activity"/>
    <property type="evidence" value="ECO:0007669"/>
    <property type="project" value="UniProtKB-EC"/>
</dbReference>
<dbReference type="InParanoid" id="F7BEQ4"/>
<feature type="domain" description="Tyrosine specific protein phosphatases" evidence="19">
    <location>
        <begin position="116"/>
        <end position="175"/>
    </location>
</feature>
<evidence type="ECO:0000256" key="3">
    <source>
        <dbReference type="ARBA" id="ARBA00008601"/>
    </source>
</evidence>
<evidence type="ECO:0000256" key="6">
    <source>
        <dbReference type="ARBA" id="ARBA00022846"/>
    </source>
</evidence>
<dbReference type="GO" id="GO:0004725">
    <property type="term" value="F:protein tyrosine phosphatase activity"/>
    <property type="evidence" value="ECO:0007669"/>
    <property type="project" value="UniProtKB-EC"/>
</dbReference>
<dbReference type="Proteomes" id="UP000002281">
    <property type="component" value="Chromosome 11"/>
</dbReference>
<keyword evidence="7 17" id="KW-0904">Protein phosphatase</keyword>
<evidence type="ECO:0000256" key="16">
    <source>
        <dbReference type="PIRSR" id="PIRSR620405-1"/>
    </source>
</evidence>
<dbReference type="GO" id="GO:0071364">
    <property type="term" value="P:cellular response to epidermal growth factor stimulus"/>
    <property type="evidence" value="ECO:0007669"/>
    <property type="project" value="UniProtKB-ARBA"/>
</dbReference>
<gene>
    <name evidence="22" type="primary">DUSP3</name>
    <name evidence="20" type="synonym">SOST</name>
</gene>
<dbReference type="SMART" id="SM00195">
    <property type="entry name" value="DSPc"/>
    <property type="match status" value="1"/>
</dbReference>
<dbReference type="InterPro" id="IPR029021">
    <property type="entry name" value="Prot-tyrosine_phosphatase-like"/>
</dbReference>
<keyword evidence="4" id="KW-0963">Cytoplasm</keyword>
<evidence type="ECO:0000259" key="19">
    <source>
        <dbReference type="PROSITE" id="PS50056"/>
    </source>
</evidence>
<dbReference type="InterPro" id="IPR020405">
    <property type="entry name" value="Atypical_DUSP_subfamA"/>
</dbReference>
<keyword evidence="9" id="KW-0206">Cytoskeleton</keyword>
<feature type="active site" description="Phosphocysteine intermediate" evidence="16">
    <location>
        <position position="141"/>
    </location>
</feature>
<dbReference type="EC" id="3.1.3.48" evidence="17"/>
<evidence type="ECO:0000256" key="13">
    <source>
        <dbReference type="ARBA" id="ARBA00048336"/>
    </source>
</evidence>
<evidence type="ECO:0000256" key="5">
    <source>
        <dbReference type="ARBA" id="ARBA00022801"/>
    </source>
</evidence>
<dbReference type="InterPro" id="IPR016130">
    <property type="entry name" value="Tyr_Pase_AS"/>
</dbReference>
<comment type="function">
    <text evidence="14">Shows activity both for tyrosine-protein phosphate and serine-protein phosphate, but displays a strong preference toward phosphotyrosines. Specifically dephosphorylates and inactivates ERK1 and ERK2.</text>
</comment>
<dbReference type="GeneTree" id="ENSGT00940000163612"/>
<comment type="subcellular location">
    <subcellularLocation>
        <location evidence="2">Cytoplasm</location>
        <location evidence="2">Cytoskeleton</location>
        <location evidence="2">Flagellum axoneme</location>
    </subcellularLocation>
    <subcellularLocation>
        <location evidence="1">Nucleus</location>
    </subcellularLocation>
</comment>
<feature type="domain" description="Tyrosine-protein phosphatase" evidence="18">
    <location>
        <begin position="38"/>
        <end position="196"/>
    </location>
</feature>
<keyword evidence="21" id="KW-1185">Reference proteome</keyword>
<keyword evidence="23" id="KW-1267">Proteomics identification</keyword>
<dbReference type="VGNC" id="VGNC:51807">
    <property type="gene designation" value="DUSP3"/>
</dbReference>
<accession>F7BEQ4</accession>
<reference evidence="20 21" key="1">
    <citation type="journal article" date="2009" name="Science">
        <title>Genome sequence, comparative analysis, and population genetics of the domestic horse.</title>
        <authorList>
            <consortium name="Broad Institute Genome Sequencing Platform"/>
            <consortium name="Broad Institute Whole Genome Assembly Team"/>
            <person name="Wade C.M."/>
            <person name="Giulotto E."/>
            <person name="Sigurdsson S."/>
            <person name="Zoli M."/>
            <person name="Gnerre S."/>
            <person name="Imsland F."/>
            <person name="Lear T.L."/>
            <person name="Adelson D.L."/>
            <person name="Bailey E."/>
            <person name="Bellone R.R."/>
            <person name="Bloecker H."/>
            <person name="Distl O."/>
            <person name="Edgar R.C."/>
            <person name="Garber M."/>
            <person name="Leeb T."/>
            <person name="Mauceli E."/>
            <person name="MacLeod J.N."/>
            <person name="Penedo M.C.T."/>
            <person name="Raison J.M."/>
            <person name="Sharpe T."/>
            <person name="Vogel J."/>
            <person name="Andersson L."/>
            <person name="Antczak D.F."/>
            <person name="Biagi T."/>
            <person name="Binns M.M."/>
            <person name="Chowdhary B.P."/>
            <person name="Coleman S.J."/>
            <person name="Della Valle G."/>
            <person name="Fryc S."/>
            <person name="Guerin G."/>
            <person name="Hasegawa T."/>
            <person name="Hill E.W."/>
            <person name="Jurka J."/>
            <person name="Kiialainen A."/>
            <person name="Lindgren G."/>
            <person name="Liu J."/>
            <person name="Magnani E."/>
            <person name="Mickelson J.R."/>
            <person name="Murray J."/>
            <person name="Nergadze S.G."/>
            <person name="Onofrio R."/>
            <person name="Pedroni S."/>
            <person name="Piras M.F."/>
            <person name="Raudsepp T."/>
            <person name="Rocchi M."/>
            <person name="Roeed K.H."/>
            <person name="Ryder O.A."/>
            <person name="Searle S."/>
            <person name="Skow L."/>
            <person name="Swinburne J.E."/>
            <person name="Syvaenen A.C."/>
            <person name="Tozaki T."/>
            <person name="Valberg S.J."/>
            <person name="Vaudin M."/>
            <person name="White J.R."/>
            <person name="Zody M.C."/>
            <person name="Lander E.S."/>
            <person name="Lindblad-Toh K."/>
        </authorList>
    </citation>
    <scope>NUCLEOTIDE SEQUENCE [LARGE SCALE GENOMIC DNA]</scope>
    <source>
        <strain evidence="20 21">Thoroughbred</strain>
    </source>
</reference>
<dbReference type="Gene3D" id="3.90.190.10">
    <property type="entry name" value="Protein tyrosine phosphatase superfamily"/>
    <property type="match status" value="1"/>
</dbReference>
<sequence>MRPPGSSVRYSTVPLMGCHSYPVMTSGTALGEGGGAAEHVQLPLGFSLKANLGPSQDEGSVAQDIPKLQKLGITHVLNAAEGRSFMHVNTNANFYKDSGITYLGIKANDTQEFNLSAYFERAADFIDQALAQKNGRVLVHCREGYSRSPTLVIAYLMLRQKMDVKSALSIVRQNREIGPNDGFLAQLCQLNDRLVKEGKLKL</sequence>
<dbReference type="InterPro" id="IPR000387">
    <property type="entry name" value="Tyr_Pase_dom"/>
</dbReference>
<dbReference type="STRING" id="9796.ENSECAP00000009739"/>
<comment type="catalytic activity">
    <reaction evidence="12 17">
        <text>O-phospho-L-seryl-[protein] + H2O = L-seryl-[protein] + phosphate</text>
        <dbReference type="Rhea" id="RHEA:20629"/>
        <dbReference type="Rhea" id="RHEA-COMP:9863"/>
        <dbReference type="Rhea" id="RHEA-COMP:11604"/>
        <dbReference type="ChEBI" id="CHEBI:15377"/>
        <dbReference type="ChEBI" id="CHEBI:29999"/>
        <dbReference type="ChEBI" id="CHEBI:43474"/>
        <dbReference type="ChEBI" id="CHEBI:83421"/>
        <dbReference type="EC" id="3.1.3.16"/>
    </reaction>
</comment>
<evidence type="ECO:0000313" key="22">
    <source>
        <dbReference type="VGNC" id="VGNC:51807"/>
    </source>
</evidence>
<dbReference type="PANTHER" id="PTHR45682">
    <property type="entry name" value="AGAP008228-PA"/>
    <property type="match status" value="1"/>
</dbReference>
<dbReference type="PRINTS" id="PR01909">
    <property type="entry name" value="ADSPHPHTASEA"/>
</dbReference>
<dbReference type="PROSITE" id="PS50056">
    <property type="entry name" value="TYR_PHOSPHATASE_2"/>
    <property type="match status" value="1"/>
</dbReference>
<comment type="function">
    <text evidence="17">Dual specificity phosphatase able to dephosphorylate phosphotyrosine, phosphoserine and phosphothreonine residues, with a preference for phosphotyrosine as a substrate.</text>
</comment>
<dbReference type="PROSITE" id="PS50054">
    <property type="entry name" value="TYR_PHOSPHATASE_DUAL"/>
    <property type="match status" value="1"/>
</dbReference>
<evidence type="ECO:0000256" key="1">
    <source>
        <dbReference type="ARBA" id="ARBA00004123"/>
    </source>
</evidence>
<evidence type="ECO:0007829" key="23">
    <source>
        <dbReference type="PeptideAtlas" id="F7BEQ4"/>
    </source>
</evidence>